<dbReference type="Gene3D" id="1.25.40.390">
    <property type="match status" value="1"/>
</dbReference>
<protein>
    <submittedName>
        <fullName evidence="8">Starch-binding associating with outer membrane</fullName>
    </submittedName>
</protein>
<sequence>MKKLFILIITLLPLASCDVLNVESQSAVPEEKAIKDKKGIEKGILGAYTSFQELGYYGRSYIIFSDLAADNLEQPVDGTAVSYTQIDNNVVLPENAGISDIWAAGYEGINIANNIIAKVPEMSDMTDEEKNQALGELYFIRAFNHFSLVNWFGAIPIKTQPTAGATGLDVARDPVAKVYDQIIADLTFAEQNLSAGGTKVRASKYAATALLARVYLYKGDYANAKTKATDVITNGGYDLLNYADVFTDESAESIFEIDFTELNRNRIAEYNFPKTLNGRREVAPTASLLASYEAGDERFSGSIAFSGTLAYAIKYDDLSLGADNVIILRLAEMYLIRAEAEAELQGNVGNIQNDINVIRTRAKLPDTPASSFADLLRAIEKERRVEFAFEGQRWFDLVRTGRAVDVLLSVNNVNQTLWPIPLSEILTNTNPGMSQNPGY</sequence>
<dbReference type="OrthoDB" id="621570at2"/>
<accession>A0A1M5JI48</accession>
<evidence type="ECO:0000313" key="8">
    <source>
        <dbReference type="EMBL" id="SHG40276.1"/>
    </source>
</evidence>
<keyword evidence="9" id="KW-1185">Reference proteome</keyword>
<name>A0A1M5JI48_9BACT</name>
<dbReference type="Proteomes" id="UP000184212">
    <property type="component" value="Unassembled WGS sequence"/>
</dbReference>
<evidence type="ECO:0000256" key="5">
    <source>
        <dbReference type="ARBA" id="ARBA00023237"/>
    </source>
</evidence>
<evidence type="ECO:0000256" key="4">
    <source>
        <dbReference type="ARBA" id="ARBA00023136"/>
    </source>
</evidence>
<keyword evidence="4" id="KW-0472">Membrane</keyword>
<dbReference type="STRING" id="947013.SAMN04488109_0077"/>
<dbReference type="Pfam" id="PF14322">
    <property type="entry name" value="SusD-like_3"/>
    <property type="match status" value="1"/>
</dbReference>
<dbReference type="SUPFAM" id="SSF48452">
    <property type="entry name" value="TPR-like"/>
    <property type="match status" value="1"/>
</dbReference>
<dbReference type="InterPro" id="IPR012944">
    <property type="entry name" value="SusD_RagB_dom"/>
</dbReference>
<dbReference type="RefSeq" id="WP_073129793.1">
    <property type="nucleotide sequence ID" value="NZ_FQWQ01000001.1"/>
</dbReference>
<dbReference type="InterPro" id="IPR033985">
    <property type="entry name" value="SusD-like_N"/>
</dbReference>
<evidence type="ECO:0000259" key="7">
    <source>
        <dbReference type="Pfam" id="PF14322"/>
    </source>
</evidence>
<feature type="domain" description="RagB/SusD" evidence="6">
    <location>
        <begin position="321"/>
        <end position="401"/>
    </location>
</feature>
<evidence type="ECO:0000256" key="3">
    <source>
        <dbReference type="ARBA" id="ARBA00022729"/>
    </source>
</evidence>
<evidence type="ECO:0000259" key="6">
    <source>
        <dbReference type="Pfam" id="PF07980"/>
    </source>
</evidence>
<feature type="domain" description="SusD-like N-terminal" evidence="7">
    <location>
        <begin position="20"/>
        <end position="216"/>
    </location>
</feature>
<organism evidence="8 9">
    <name type="scientific">Chryseolinea serpens</name>
    <dbReference type="NCBI Taxonomy" id="947013"/>
    <lineage>
        <taxon>Bacteria</taxon>
        <taxon>Pseudomonadati</taxon>
        <taxon>Bacteroidota</taxon>
        <taxon>Cytophagia</taxon>
        <taxon>Cytophagales</taxon>
        <taxon>Fulvivirgaceae</taxon>
        <taxon>Chryseolinea</taxon>
    </lineage>
</organism>
<evidence type="ECO:0000256" key="2">
    <source>
        <dbReference type="ARBA" id="ARBA00006275"/>
    </source>
</evidence>
<dbReference type="Pfam" id="PF07980">
    <property type="entry name" value="SusD_RagB"/>
    <property type="match status" value="1"/>
</dbReference>
<evidence type="ECO:0000313" key="9">
    <source>
        <dbReference type="Proteomes" id="UP000184212"/>
    </source>
</evidence>
<comment type="similarity">
    <text evidence="2">Belongs to the SusD family.</text>
</comment>
<dbReference type="CDD" id="cd08977">
    <property type="entry name" value="SusD"/>
    <property type="match status" value="1"/>
</dbReference>
<keyword evidence="5" id="KW-0998">Cell outer membrane</keyword>
<gene>
    <name evidence="8" type="ORF">SAMN04488109_0077</name>
</gene>
<keyword evidence="3" id="KW-0732">Signal</keyword>
<comment type="subcellular location">
    <subcellularLocation>
        <location evidence="1">Cell outer membrane</location>
    </subcellularLocation>
</comment>
<dbReference type="InterPro" id="IPR011990">
    <property type="entry name" value="TPR-like_helical_dom_sf"/>
</dbReference>
<dbReference type="EMBL" id="FQWQ01000001">
    <property type="protein sequence ID" value="SHG40276.1"/>
    <property type="molecule type" value="Genomic_DNA"/>
</dbReference>
<dbReference type="GO" id="GO:0009279">
    <property type="term" value="C:cell outer membrane"/>
    <property type="evidence" value="ECO:0007669"/>
    <property type="project" value="UniProtKB-SubCell"/>
</dbReference>
<dbReference type="AlphaFoldDB" id="A0A1M5JI48"/>
<evidence type="ECO:0000256" key="1">
    <source>
        <dbReference type="ARBA" id="ARBA00004442"/>
    </source>
</evidence>
<reference evidence="8 9" key="1">
    <citation type="submission" date="2016-11" db="EMBL/GenBank/DDBJ databases">
        <authorList>
            <person name="Jaros S."/>
            <person name="Januszkiewicz K."/>
            <person name="Wedrychowicz H."/>
        </authorList>
    </citation>
    <scope>NUCLEOTIDE SEQUENCE [LARGE SCALE GENOMIC DNA]</scope>
    <source>
        <strain evidence="8 9">DSM 24574</strain>
    </source>
</reference>
<proteinExistence type="inferred from homology"/>